<accession>A0A4R4W3C0</accession>
<proteinExistence type="predicted"/>
<dbReference type="RefSeq" id="WP_165949562.1">
    <property type="nucleotide sequence ID" value="NZ_SMKR01000287.1"/>
</dbReference>
<organism evidence="1 2">
    <name type="scientific">Kribbella turkmenica</name>
    <dbReference type="NCBI Taxonomy" id="2530375"/>
    <lineage>
        <taxon>Bacteria</taxon>
        <taxon>Bacillati</taxon>
        <taxon>Actinomycetota</taxon>
        <taxon>Actinomycetes</taxon>
        <taxon>Propionibacteriales</taxon>
        <taxon>Kribbellaceae</taxon>
        <taxon>Kribbella</taxon>
    </lineage>
</organism>
<protein>
    <submittedName>
        <fullName evidence="1">Uncharacterized protein</fullName>
    </submittedName>
</protein>
<dbReference type="AlphaFoldDB" id="A0A4R4W3C0"/>
<gene>
    <name evidence="1" type="ORF">E1218_35045</name>
</gene>
<dbReference type="Proteomes" id="UP000295172">
    <property type="component" value="Unassembled WGS sequence"/>
</dbReference>
<evidence type="ECO:0000313" key="2">
    <source>
        <dbReference type="Proteomes" id="UP000295172"/>
    </source>
</evidence>
<evidence type="ECO:0000313" key="1">
    <source>
        <dbReference type="EMBL" id="TDD13038.1"/>
    </source>
</evidence>
<dbReference type="EMBL" id="SMKR01000287">
    <property type="protein sequence ID" value="TDD13038.1"/>
    <property type="molecule type" value="Genomic_DNA"/>
</dbReference>
<comment type="caution">
    <text evidence="1">The sequence shown here is derived from an EMBL/GenBank/DDBJ whole genome shotgun (WGS) entry which is preliminary data.</text>
</comment>
<keyword evidence="2" id="KW-1185">Reference proteome</keyword>
<name>A0A4R4W3C0_9ACTN</name>
<sequence>MLWTEGEPQVLEPPSPGDYMIATDVNSKGTVLGATMDADWHARPWLYSKGTFRYLEVPAGLQAISVMALNERGDVVGNGFDSVTGYWAPVVWPAGRTPLRLPADIGSRAVDINDAGVVVGSVATEHGATGLVWKRWDAKGSPLTGTAGARVEPIAIAGNYVTGDQDLNGVYTGTLWTTQNRVIVSYPHRLDAVNTAGDVAYFDDEVRTIVSRRDGTQYVIDTPGENSVKHLFEPGGTYDAAGNREYLVGRAVVWSGCSS</sequence>
<reference evidence="1 2" key="1">
    <citation type="submission" date="2019-02" db="EMBL/GenBank/DDBJ databases">
        <title>Draft genome sequences of novel Actinobacteria.</title>
        <authorList>
            <person name="Sahin N."/>
            <person name="Ay H."/>
            <person name="Saygin H."/>
        </authorList>
    </citation>
    <scope>NUCLEOTIDE SEQUENCE [LARGE SCALE GENOMIC DNA]</scope>
    <source>
        <strain evidence="1 2">16K104</strain>
    </source>
</reference>